<comment type="caution">
    <text evidence="1">The sequence shown here is derived from an EMBL/GenBank/DDBJ whole genome shotgun (WGS) entry which is preliminary data.</text>
</comment>
<dbReference type="Proteomes" id="UP000499080">
    <property type="component" value="Unassembled WGS sequence"/>
</dbReference>
<dbReference type="EMBL" id="BGPR01000884">
    <property type="protein sequence ID" value="GBM39070.1"/>
    <property type="molecule type" value="Genomic_DNA"/>
</dbReference>
<accession>A0A4Y2FC14</accession>
<reference evidence="1 2" key="1">
    <citation type="journal article" date="2019" name="Sci. Rep.">
        <title>Orb-weaving spider Araneus ventricosus genome elucidates the spidroin gene catalogue.</title>
        <authorList>
            <person name="Kono N."/>
            <person name="Nakamura H."/>
            <person name="Ohtoshi R."/>
            <person name="Moran D.A.P."/>
            <person name="Shinohara A."/>
            <person name="Yoshida Y."/>
            <person name="Fujiwara M."/>
            <person name="Mori M."/>
            <person name="Tomita M."/>
            <person name="Arakawa K."/>
        </authorList>
    </citation>
    <scope>NUCLEOTIDE SEQUENCE [LARGE SCALE GENOMIC DNA]</scope>
</reference>
<evidence type="ECO:0000313" key="1">
    <source>
        <dbReference type="EMBL" id="GBM39070.1"/>
    </source>
</evidence>
<sequence>MMHSFQPEFYSQMKPALREKACSTRTMRICGRPKIPTSLSRRTYNTSLVLTSGRGFSEIISCDRTFCPYGSMEQSTLFSYSTSSRICCRKYRPLCARTCGSCMMMHQHIFLLQCVTTSMLHIPGGGLDAAGPLICLHVPRTSITWISSSRAT</sequence>
<keyword evidence="2" id="KW-1185">Reference proteome</keyword>
<dbReference type="AlphaFoldDB" id="A0A4Y2FC14"/>
<evidence type="ECO:0000313" key="2">
    <source>
        <dbReference type="Proteomes" id="UP000499080"/>
    </source>
</evidence>
<name>A0A4Y2FC14_ARAVE</name>
<gene>
    <name evidence="1" type="ORF">AVEN_190214_1</name>
</gene>
<organism evidence="1 2">
    <name type="scientific">Araneus ventricosus</name>
    <name type="common">Orbweaver spider</name>
    <name type="synonym">Epeira ventricosa</name>
    <dbReference type="NCBI Taxonomy" id="182803"/>
    <lineage>
        <taxon>Eukaryota</taxon>
        <taxon>Metazoa</taxon>
        <taxon>Ecdysozoa</taxon>
        <taxon>Arthropoda</taxon>
        <taxon>Chelicerata</taxon>
        <taxon>Arachnida</taxon>
        <taxon>Araneae</taxon>
        <taxon>Araneomorphae</taxon>
        <taxon>Entelegynae</taxon>
        <taxon>Araneoidea</taxon>
        <taxon>Araneidae</taxon>
        <taxon>Araneus</taxon>
    </lineage>
</organism>
<protein>
    <submittedName>
        <fullName evidence="1">Uncharacterized protein</fullName>
    </submittedName>
</protein>
<proteinExistence type="predicted"/>